<organism evidence="2 3">
    <name type="scientific">Fusarium longipes</name>
    <dbReference type="NCBI Taxonomy" id="694270"/>
    <lineage>
        <taxon>Eukaryota</taxon>
        <taxon>Fungi</taxon>
        <taxon>Dikarya</taxon>
        <taxon>Ascomycota</taxon>
        <taxon>Pezizomycotina</taxon>
        <taxon>Sordariomycetes</taxon>
        <taxon>Hypocreomycetidae</taxon>
        <taxon>Hypocreales</taxon>
        <taxon>Nectriaceae</taxon>
        <taxon>Fusarium</taxon>
    </lineage>
</organism>
<dbReference type="PROSITE" id="PS50011">
    <property type="entry name" value="PROTEIN_KINASE_DOM"/>
    <property type="match status" value="1"/>
</dbReference>
<dbReference type="GO" id="GO:0044773">
    <property type="term" value="P:mitotic DNA damage checkpoint signaling"/>
    <property type="evidence" value="ECO:0007669"/>
    <property type="project" value="TreeGrafter"/>
</dbReference>
<dbReference type="GO" id="GO:0005524">
    <property type="term" value="F:ATP binding"/>
    <property type="evidence" value="ECO:0007669"/>
    <property type="project" value="InterPro"/>
</dbReference>
<dbReference type="PANTHER" id="PTHR44167">
    <property type="entry name" value="OVARIAN-SPECIFIC SERINE/THREONINE-PROTEIN KINASE LOK-RELATED"/>
    <property type="match status" value="1"/>
</dbReference>
<sequence length="465" mass="52294">MRSGQLSTAGPVIFTLIPLNSRAKAVVKDKRNKRFCKRPRQRKEPCEIYVTFNPHRRDGIYPSSMGQTGHIKLSNPFTANNQRSFQIHKDTGEVMLIDNSPGQTCYTEYVTQDGEYRDLSDFGAAVLCPASESIKLTFGGTTGSYVWKVKWVMKGPIDMQAWADQVGFHSRIGQDMALRSIPATKRLESVKGEGPPRGPPRERRYFPRDPIELKCGSWLNKGVDALTGHLVAIKVVVDHELGRHRRKGEACKELSTDLEHPYVIEIFQVEIFRDHFYLIMELQDGDVSQLAELAEFKEAKDLFQDGDNIGRPLLHQMLQALDYLASKNIIHRDVKPHNILYRRTGDSLHYQLSDFGISTTAPHPRNGSGTLCFMAPEVQSLSLDLSHTPKIDVWSLCASICWIFDLRIPWHGAFCAKGSIRLVPPEWKATLMAMARTDPEKRASAGLVLAVKFGGVGRVTAVPRK</sequence>
<dbReference type="PANTHER" id="PTHR44167:SF24">
    <property type="entry name" value="SERINE_THREONINE-PROTEIN KINASE CHK2"/>
    <property type="match status" value="1"/>
</dbReference>
<dbReference type="InterPro" id="IPR011009">
    <property type="entry name" value="Kinase-like_dom_sf"/>
</dbReference>
<accession>A0A395SLR6</accession>
<dbReference type="Proteomes" id="UP000266234">
    <property type="component" value="Unassembled WGS sequence"/>
</dbReference>
<dbReference type="GO" id="GO:0004674">
    <property type="term" value="F:protein serine/threonine kinase activity"/>
    <property type="evidence" value="ECO:0007669"/>
    <property type="project" value="TreeGrafter"/>
</dbReference>
<proteinExistence type="predicted"/>
<keyword evidence="3" id="KW-1185">Reference proteome</keyword>
<reference evidence="2 3" key="1">
    <citation type="journal article" date="2018" name="PLoS Pathog.">
        <title>Evolution of structural diversity of trichothecenes, a family of toxins produced by plant pathogenic and entomopathogenic fungi.</title>
        <authorList>
            <person name="Proctor R.H."/>
            <person name="McCormick S.P."/>
            <person name="Kim H.S."/>
            <person name="Cardoza R.E."/>
            <person name="Stanley A.M."/>
            <person name="Lindo L."/>
            <person name="Kelly A."/>
            <person name="Brown D.W."/>
            <person name="Lee T."/>
            <person name="Vaughan M.M."/>
            <person name="Alexander N.J."/>
            <person name="Busman M."/>
            <person name="Gutierrez S."/>
        </authorList>
    </citation>
    <scope>NUCLEOTIDE SEQUENCE [LARGE SCALE GENOMIC DNA]</scope>
    <source>
        <strain evidence="2 3">NRRL 20695</strain>
    </source>
</reference>
<keyword evidence="2" id="KW-0418">Kinase</keyword>
<comment type="caution">
    <text evidence="2">The sequence shown here is derived from an EMBL/GenBank/DDBJ whole genome shotgun (WGS) entry which is preliminary data.</text>
</comment>
<dbReference type="SMART" id="SM00220">
    <property type="entry name" value="S_TKc"/>
    <property type="match status" value="1"/>
</dbReference>
<feature type="domain" description="Protein kinase" evidence="1">
    <location>
        <begin position="166"/>
        <end position="465"/>
    </location>
</feature>
<dbReference type="Gene3D" id="1.10.510.10">
    <property type="entry name" value="Transferase(Phosphotransferase) domain 1"/>
    <property type="match status" value="1"/>
</dbReference>
<dbReference type="InterPro" id="IPR008271">
    <property type="entry name" value="Ser/Thr_kinase_AS"/>
</dbReference>
<dbReference type="CDD" id="cd00180">
    <property type="entry name" value="PKc"/>
    <property type="match status" value="1"/>
</dbReference>
<name>A0A395SLR6_9HYPO</name>
<dbReference type="EMBL" id="PXOG01000142">
    <property type="protein sequence ID" value="RGP73361.1"/>
    <property type="molecule type" value="Genomic_DNA"/>
</dbReference>
<dbReference type="GO" id="GO:0005634">
    <property type="term" value="C:nucleus"/>
    <property type="evidence" value="ECO:0007669"/>
    <property type="project" value="TreeGrafter"/>
</dbReference>
<evidence type="ECO:0000313" key="2">
    <source>
        <dbReference type="EMBL" id="RGP73361.1"/>
    </source>
</evidence>
<dbReference type="GO" id="GO:0005737">
    <property type="term" value="C:cytoplasm"/>
    <property type="evidence" value="ECO:0007669"/>
    <property type="project" value="TreeGrafter"/>
</dbReference>
<dbReference type="SUPFAM" id="SSF56112">
    <property type="entry name" value="Protein kinase-like (PK-like)"/>
    <property type="match status" value="1"/>
</dbReference>
<dbReference type="InterPro" id="IPR000719">
    <property type="entry name" value="Prot_kinase_dom"/>
</dbReference>
<gene>
    <name evidence="2" type="ORF">FLONG3_6379</name>
</gene>
<dbReference type="AlphaFoldDB" id="A0A395SLR6"/>
<dbReference type="PROSITE" id="PS00108">
    <property type="entry name" value="PROTEIN_KINASE_ST"/>
    <property type="match status" value="1"/>
</dbReference>
<dbReference type="Gene3D" id="3.30.200.20">
    <property type="entry name" value="Phosphorylase Kinase, domain 1"/>
    <property type="match status" value="1"/>
</dbReference>
<dbReference type="STRING" id="694270.A0A395SLR6"/>
<keyword evidence="2" id="KW-0808">Transferase</keyword>
<dbReference type="OrthoDB" id="4062651at2759"/>
<protein>
    <submittedName>
        <fullName evidence="2">Calcium calmodulin-dependent kinase</fullName>
    </submittedName>
</protein>
<evidence type="ECO:0000259" key="1">
    <source>
        <dbReference type="PROSITE" id="PS50011"/>
    </source>
</evidence>
<evidence type="ECO:0000313" key="3">
    <source>
        <dbReference type="Proteomes" id="UP000266234"/>
    </source>
</evidence>
<dbReference type="Pfam" id="PF00069">
    <property type="entry name" value="Pkinase"/>
    <property type="match status" value="1"/>
</dbReference>